<keyword evidence="2" id="KW-1185">Reference proteome</keyword>
<evidence type="ECO:0000313" key="2">
    <source>
        <dbReference type="Proteomes" id="UP000886501"/>
    </source>
</evidence>
<protein>
    <submittedName>
        <fullName evidence="1">Kinase-like protein</fullName>
    </submittedName>
</protein>
<name>A0ACB6YY86_THEGA</name>
<dbReference type="Proteomes" id="UP000886501">
    <property type="component" value="Unassembled WGS sequence"/>
</dbReference>
<sequence>MKPRIQDFCEESVLWMHISHPNVLGLIAVDINPWTGVLSTISELMVDGNIMDYIRVNEANRIRLLEDVTRGLQYLHECEIALGDLKGASVYVNGESPQARISGFSFSTVTRTVSADRNNTWYYSAPEIPHSRDSAPRGSRASKQADIYAFGMVIYEVLAGYLLGGEGRQPIETIWRFGKGKRPSMLEKAEGVGFDEGTLELVGRCWKERRDERPTVEEISKHFQCAAKTSTITPPGPTILDREAEGPTASDSDINSGDFGQCLLQFTYPRPNLTQCLEPDRLSILLPSTRNFSMRQSV</sequence>
<evidence type="ECO:0000313" key="1">
    <source>
        <dbReference type="EMBL" id="KAF9642224.1"/>
    </source>
</evidence>
<accession>A0ACB6YY86</accession>
<dbReference type="EMBL" id="MU118595">
    <property type="protein sequence ID" value="KAF9642224.1"/>
    <property type="molecule type" value="Genomic_DNA"/>
</dbReference>
<proteinExistence type="predicted"/>
<comment type="caution">
    <text evidence="1">The sequence shown here is derived from an EMBL/GenBank/DDBJ whole genome shotgun (WGS) entry which is preliminary data.</text>
</comment>
<reference evidence="1" key="2">
    <citation type="journal article" date="2020" name="Nat. Commun.">
        <title>Large-scale genome sequencing of mycorrhizal fungi provides insights into the early evolution of symbiotic traits.</title>
        <authorList>
            <person name="Miyauchi S."/>
            <person name="Kiss E."/>
            <person name="Kuo A."/>
            <person name="Drula E."/>
            <person name="Kohler A."/>
            <person name="Sanchez-Garcia M."/>
            <person name="Morin E."/>
            <person name="Andreopoulos B."/>
            <person name="Barry K.W."/>
            <person name="Bonito G."/>
            <person name="Buee M."/>
            <person name="Carver A."/>
            <person name="Chen C."/>
            <person name="Cichocki N."/>
            <person name="Clum A."/>
            <person name="Culley D."/>
            <person name="Crous P.W."/>
            <person name="Fauchery L."/>
            <person name="Girlanda M."/>
            <person name="Hayes R.D."/>
            <person name="Keri Z."/>
            <person name="LaButti K."/>
            <person name="Lipzen A."/>
            <person name="Lombard V."/>
            <person name="Magnuson J."/>
            <person name="Maillard F."/>
            <person name="Murat C."/>
            <person name="Nolan M."/>
            <person name="Ohm R.A."/>
            <person name="Pangilinan J."/>
            <person name="Pereira M.F."/>
            <person name="Perotto S."/>
            <person name="Peter M."/>
            <person name="Pfister S."/>
            <person name="Riley R."/>
            <person name="Sitrit Y."/>
            <person name="Stielow J.B."/>
            <person name="Szollosi G."/>
            <person name="Zifcakova L."/>
            <person name="Stursova M."/>
            <person name="Spatafora J.W."/>
            <person name="Tedersoo L."/>
            <person name="Vaario L.M."/>
            <person name="Yamada A."/>
            <person name="Yan M."/>
            <person name="Wang P."/>
            <person name="Xu J."/>
            <person name="Bruns T."/>
            <person name="Baldrian P."/>
            <person name="Vilgalys R."/>
            <person name="Dunand C."/>
            <person name="Henrissat B."/>
            <person name="Grigoriev I.V."/>
            <person name="Hibbett D."/>
            <person name="Nagy L.G."/>
            <person name="Martin F.M."/>
        </authorList>
    </citation>
    <scope>NUCLEOTIDE SEQUENCE</scope>
    <source>
        <strain evidence="1">P2</strain>
    </source>
</reference>
<reference evidence="1" key="1">
    <citation type="submission" date="2019-10" db="EMBL/GenBank/DDBJ databases">
        <authorList>
            <consortium name="DOE Joint Genome Institute"/>
            <person name="Kuo A."/>
            <person name="Miyauchi S."/>
            <person name="Kiss E."/>
            <person name="Drula E."/>
            <person name="Kohler A."/>
            <person name="Sanchez-Garcia M."/>
            <person name="Andreopoulos B."/>
            <person name="Barry K.W."/>
            <person name="Bonito G."/>
            <person name="Buee M."/>
            <person name="Carver A."/>
            <person name="Chen C."/>
            <person name="Cichocki N."/>
            <person name="Clum A."/>
            <person name="Culley D."/>
            <person name="Crous P.W."/>
            <person name="Fauchery L."/>
            <person name="Girlanda M."/>
            <person name="Hayes R."/>
            <person name="Keri Z."/>
            <person name="Labutti K."/>
            <person name="Lipzen A."/>
            <person name="Lombard V."/>
            <person name="Magnuson J."/>
            <person name="Maillard F."/>
            <person name="Morin E."/>
            <person name="Murat C."/>
            <person name="Nolan M."/>
            <person name="Ohm R."/>
            <person name="Pangilinan J."/>
            <person name="Pereira M."/>
            <person name="Perotto S."/>
            <person name="Peter M."/>
            <person name="Riley R."/>
            <person name="Sitrit Y."/>
            <person name="Stielow B."/>
            <person name="Szollosi G."/>
            <person name="Zifcakova L."/>
            <person name="Stursova M."/>
            <person name="Spatafora J.W."/>
            <person name="Tedersoo L."/>
            <person name="Vaario L.-M."/>
            <person name="Yamada A."/>
            <person name="Yan M."/>
            <person name="Wang P."/>
            <person name="Xu J."/>
            <person name="Bruns T."/>
            <person name="Baldrian P."/>
            <person name="Vilgalys R."/>
            <person name="Henrissat B."/>
            <person name="Grigoriev I.V."/>
            <person name="Hibbett D."/>
            <person name="Nagy L.G."/>
            <person name="Martin F.M."/>
        </authorList>
    </citation>
    <scope>NUCLEOTIDE SEQUENCE</scope>
    <source>
        <strain evidence="1">P2</strain>
    </source>
</reference>
<organism evidence="1 2">
    <name type="scientific">Thelephora ganbajun</name>
    <name type="common">Ganba fungus</name>
    <dbReference type="NCBI Taxonomy" id="370292"/>
    <lineage>
        <taxon>Eukaryota</taxon>
        <taxon>Fungi</taxon>
        <taxon>Dikarya</taxon>
        <taxon>Basidiomycota</taxon>
        <taxon>Agaricomycotina</taxon>
        <taxon>Agaricomycetes</taxon>
        <taxon>Thelephorales</taxon>
        <taxon>Thelephoraceae</taxon>
        <taxon>Thelephora</taxon>
    </lineage>
</organism>
<gene>
    <name evidence="1" type="ORF">BDM02DRAFT_3105923</name>
</gene>